<evidence type="ECO:0000313" key="19">
    <source>
        <dbReference type="EMBL" id="KAI9274733.1"/>
    </source>
</evidence>
<dbReference type="InterPro" id="IPR036962">
    <property type="entry name" value="Glyco_hydro_3_N_sf"/>
</dbReference>
<keyword evidence="11" id="KW-0624">Polysaccharide degradation</keyword>
<keyword evidence="10" id="KW-0326">Glycosidase</keyword>
<dbReference type="PRINTS" id="PR00133">
    <property type="entry name" value="GLHYDRLASE3"/>
</dbReference>
<comment type="similarity">
    <text evidence="4">Belongs to the glycosyl hydrolase 3 family.</text>
</comment>
<keyword evidence="7 17" id="KW-0732">Signal</keyword>
<dbReference type="Proteomes" id="UP001209540">
    <property type="component" value="Unassembled WGS sequence"/>
</dbReference>
<dbReference type="SUPFAM" id="SSF51445">
    <property type="entry name" value="(Trans)glycosidases"/>
    <property type="match status" value="1"/>
</dbReference>
<organism evidence="19 20">
    <name type="scientific">Phascolomyces articulosus</name>
    <dbReference type="NCBI Taxonomy" id="60185"/>
    <lineage>
        <taxon>Eukaryota</taxon>
        <taxon>Fungi</taxon>
        <taxon>Fungi incertae sedis</taxon>
        <taxon>Mucoromycota</taxon>
        <taxon>Mucoromycotina</taxon>
        <taxon>Mucoromycetes</taxon>
        <taxon>Mucorales</taxon>
        <taxon>Lichtheimiaceae</taxon>
        <taxon>Phascolomyces</taxon>
    </lineage>
</organism>
<dbReference type="Gene3D" id="3.40.50.1700">
    <property type="entry name" value="Glycoside hydrolase family 3 C-terminal domain"/>
    <property type="match status" value="1"/>
</dbReference>
<dbReference type="PANTHER" id="PTHR42715:SF12">
    <property type="entry name" value="BETA-GLUCOSIDASE G-RELATED"/>
    <property type="match status" value="1"/>
</dbReference>
<dbReference type="InterPro" id="IPR001764">
    <property type="entry name" value="Glyco_hydro_3_N"/>
</dbReference>
<keyword evidence="9" id="KW-0119">Carbohydrate metabolism</keyword>
<comment type="caution">
    <text evidence="19">The sequence shown here is derived from an EMBL/GenBank/DDBJ whole genome shotgun (WGS) entry which is preliminary data.</text>
</comment>
<evidence type="ECO:0000256" key="10">
    <source>
        <dbReference type="ARBA" id="ARBA00023295"/>
    </source>
</evidence>
<dbReference type="Pfam" id="PF00933">
    <property type="entry name" value="Glyco_hydro_3"/>
    <property type="match status" value="1"/>
</dbReference>
<evidence type="ECO:0000256" key="11">
    <source>
        <dbReference type="ARBA" id="ARBA00023326"/>
    </source>
</evidence>
<evidence type="ECO:0000256" key="15">
    <source>
        <dbReference type="ARBA" id="ARBA00041601"/>
    </source>
</evidence>
<dbReference type="PANTHER" id="PTHR42715">
    <property type="entry name" value="BETA-GLUCOSIDASE"/>
    <property type="match status" value="1"/>
</dbReference>
<sequence>MRVVASLLITAGAFLGSCLAAPTSSDPLTWEAAYQKANDLVGQMSLEQKVNITTGTKWRRTKCVGNTYAITEPDFPSLCLQDGPLGIRFADNITAGVAGITAASSWDKQAIRDRGRYMGQEFKGKGIHVQLGPSVDLLRAPDAGRIWEGFGEDPYLQGIAGTETVLGIQGAGVVATAKHYIFNNQETNRKASTSTVDERTFHEIYLWPYARMVEAGVGAVMCSYNEIDSIWACENEYTMNTVLKGELDFKGYVMSDWGATHSTVPAVNAGLDMTMPGDIIMGDNYTYFGQNLTDAVQNGDVTEERVTDMATRIVAAYYKMHQDKDYPETTVNMVNRTEAPEVLVQADHHKLVRSMGAAATVLLKNDGVLPLKTDSIDTLALIGSDASDDPNGPNSCVSRGCSNGTIAMAWGSGTADFPYLITPHQGIQSRVGDDVEIITNFWDWDAEAAAETARQANVALVFSNADSGEEHIIVDGNVGDRNNISLWHNGDALIEAAAEANENVIVIIHSVGPVLMPWVDNPHVRAVVWSGVPGQESGNSLADVLFGDYNPSGRLPYTIARNEEDYNVRVINATTLEYTEKLEVGYRHFDANDIEPLFEFGFGLSYTKFDYSKVKLHTKGHGDKVRVTASVEVTNTGDVDGAEIPQAYISFPESAGEPPKQLRGFEKIHLKAGNKSKVTFEFGKTELSIWDVDSHEWVIPSGEFAVHVGASSRDIRDSVSFTL</sequence>
<name>A0AAD5PK47_9FUNG</name>
<evidence type="ECO:0000256" key="3">
    <source>
        <dbReference type="ARBA" id="ARBA00004987"/>
    </source>
</evidence>
<evidence type="ECO:0000256" key="17">
    <source>
        <dbReference type="SAM" id="SignalP"/>
    </source>
</evidence>
<dbReference type="InterPro" id="IPR017853">
    <property type="entry name" value="GH"/>
</dbReference>
<evidence type="ECO:0000259" key="18">
    <source>
        <dbReference type="SMART" id="SM01217"/>
    </source>
</evidence>
<dbReference type="InterPro" id="IPR026891">
    <property type="entry name" value="Fn3-like"/>
</dbReference>
<dbReference type="Pfam" id="PF01915">
    <property type="entry name" value="Glyco_hydro_3_C"/>
    <property type="match status" value="1"/>
</dbReference>
<dbReference type="InterPro" id="IPR036881">
    <property type="entry name" value="Glyco_hydro_3_C_sf"/>
</dbReference>
<evidence type="ECO:0000256" key="14">
    <source>
        <dbReference type="ARBA" id="ARBA00041276"/>
    </source>
</evidence>
<dbReference type="SUPFAM" id="SSF52279">
    <property type="entry name" value="Beta-D-glucan exohydrolase, C-terminal domain"/>
    <property type="match status" value="1"/>
</dbReference>
<evidence type="ECO:0000313" key="20">
    <source>
        <dbReference type="Proteomes" id="UP001209540"/>
    </source>
</evidence>
<evidence type="ECO:0000256" key="12">
    <source>
        <dbReference type="ARBA" id="ARBA00024983"/>
    </source>
</evidence>
<dbReference type="PROSITE" id="PS51257">
    <property type="entry name" value="PROKAR_LIPOPROTEIN"/>
    <property type="match status" value="1"/>
</dbReference>
<gene>
    <name evidence="19" type="ORF">BDA99DRAFT_476702</name>
</gene>
<evidence type="ECO:0000256" key="7">
    <source>
        <dbReference type="ARBA" id="ARBA00022729"/>
    </source>
</evidence>
<dbReference type="EMBL" id="JAIXMP010000004">
    <property type="protein sequence ID" value="KAI9274733.1"/>
    <property type="molecule type" value="Genomic_DNA"/>
</dbReference>
<evidence type="ECO:0000256" key="4">
    <source>
        <dbReference type="ARBA" id="ARBA00005336"/>
    </source>
</evidence>
<dbReference type="SMART" id="SM01217">
    <property type="entry name" value="Fn3_like"/>
    <property type="match status" value="1"/>
</dbReference>
<comment type="subcellular location">
    <subcellularLocation>
        <location evidence="2">Secreted</location>
    </subcellularLocation>
</comment>
<evidence type="ECO:0000256" key="1">
    <source>
        <dbReference type="ARBA" id="ARBA00000448"/>
    </source>
</evidence>
<dbReference type="EC" id="3.2.1.21" evidence="5"/>
<reference evidence="19" key="2">
    <citation type="submission" date="2023-02" db="EMBL/GenBank/DDBJ databases">
        <authorList>
            <consortium name="DOE Joint Genome Institute"/>
            <person name="Mondo S.J."/>
            <person name="Chang Y."/>
            <person name="Wang Y."/>
            <person name="Ahrendt S."/>
            <person name="Andreopoulos W."/>
            <person name="Barry K."/>
            <person name="Beard J."/>
            <person name="Benny G.L."/>
            <person name="Blankenship S."/>
            <person name="Bonito G."/>
            <person name="Cuomo C."/>
            <person name="Desiro A."/>
            <person name="Gervers K.A."/>
            <person name="Hundley H."/>
            <person name="Kuo A."/>
            <person name="LaButti K."/>
            <person name="Lang B.F."/>
            <person name="Lipzen A."/>
            <person name="O'Donnell K."/>
            <person name="Pangilinan J."/>
            <person name="Reynolds N."/>
            <person name="Sandor L."/>
            <person name="Smith M.W."/>
            <person name="Tsang A."/>
            <person name="Grigoriev I.V."/>
            <person name="Stajich J.E."/>
            <person name="Spatafora J.W."/>
        </authorList>
    </citation>
    <scope>NUCLEOTIDE SEQUENCE</scope>
    <source>
        <strain evidence="19">RSA 2281</strain>
    </source>
</reference>
<evidence type="ECO:0000256" key="5">
    <source>
        <dbReference type="ARBA" id="ARBA00012744"/>
    </source>
</evidence>
<dbReference type="GO" id="GO:0008422">
    <property type="term" value="F:beta-glucosidase activity"/>
    <property type="evidence" value="ECO:0007669"/>
    <property type="project" value="UniProtKB-EC"/>
</dbReference>
<evidence type="ECO:0000256" key="2">
    <source>
        <dbReference type="ARBA" id="ARBA00004613"/>
    </source>
</evidence>
<dbReference type="Gene3D" id="2.60.40.10">
    <property type="entry name" value="Immunoglobulins"/>
    <property type="match status" value="1"/>
</dbReference>
<dbReference type="AlphaFoldDB" id="A0AAD5PK47"/>
<comment type="catalytic activity">
    <reaction evidence="1">
        <text>Hydrolysis of terminal, non-reducing beta-D-glucosyl residues with release of beta-D-glucose.</text>
        <dbReference type="EC" id="3.2.1.21"/>
    </reaction>
</comment>
<keyword evidence="6" id="KW-0964">Secreted</keyword>
<dbReference type="GO" id="GO:0009251">
    <property type="term" value="P:glucan catabolic process"/>
    <property type="evidence" value="ECO:0007669"/>
    <property type="project" value="TreeGrafter"/>
</dbReference>
<feature type="signal peptide" evidence="17">
    <location>
        <begin position="1"/>
        <end position="20"/>
    </location>
</feature>
<protein>
    <recommendedName>
        <fullName evidence="13">Probable beta-glucosidase G</fullName>
        <ecNumber evidence="5">3.2.1.21</ecNumber>
    </recommendedName>
    <alternativeName>
        <fullName evidence="14">Beta-D-glucoside glucohydrolase G</fullName>
    </alternativeName>
    <alternativeName>
        <fullName evidence="15">Cellobiase G</fullName>
    </alternativeName>
    <alternativeName>
        <fullName evidence="16">Gentiobiase G</fullName>
    </alternativeName>
</protein>
<reference evidence="19" key="1">
    <citation type="journal article" date="2022" name="IScience">
        <title>Evolution of zygomycete secretomes and the origins of terrestrial fungal ecologies.</title>
        <authorList>
            <person name="Chang Y."/>
            <person name="Wang Y."/>
            <person name="Mondo S."/>
            <person name="Ahrendt S."/>
            <person name="Andreopoulos W."/>
            <person name="Barry K."/>
            <person name="Beard J."/>
            <person name="Benny G.L."/>
            <person name="Blankenship S."/>
            <person name="Bonito G."/>
            <person name="Cuomo C."/>
            <person name="Desiro A."/>
            <person name="Gervers K.A."/>
            <person name="Hundley H."/>
            <person name="Kuo A."/>
            <person name="LaButti K."/>
            <person name="Lang B.F."/>
            <person name="Lipzen A."/>
            <person name="O'Donnell K."/>
            <person name="Pangilinan J."/>
            <person name="Reynolds N."/>
            <person name="Sandor L."/>
            <person name="Smith M.E."/>
            <person name="Tsang A."/>
            <person name="Grigoriev I.V."/>
            <person name="Stajich J.E."/>
            <person name="Spatafora J.W."/>
        </authorList>
    </citation>
    <scope>NUCLEOTIDE SEQUENCE</scope>
    <source>
        <strain evidence="19">RSA 2281</strain>
    </source>
</reference>
<dbReference type="FunFam" id="2.60.40.10:FF:000495">
    <property type="entry name" value="Periplasmic beta-glucosidase"/>
    <property type="match status" value="1"/>
</dbReference>
<evidence type="ECO:0000256" key="9">
    <source>
        <dbReference type="ARBA" id="ARBA00023277"/>
    </source>
</evidence>
<accession>A0AAD5PK47</accession>
<dbReference type="InterPro" id="IPR050288">
    <property type="entry name" value="Cellulose_deg_GH3"/>
</dbReference>
<evidence type="ECO:0000256" key="6">
    <source>
        <dbReference type="ARBA" id="ARBA00022525"/>
    </source>
</evidence>
<dbReference type="Gene3D" id="3.20.20.300">
    <property type="entry name" value="Glycoside hydrolase, family 3, N-terminal domain"/>
    <property type="match status" value="1"/>
</dbReference>
<dbReference type="FunFam" id="3.20.20.300:FF:000002">
    <property type="entry name" value="Probable beta-glucosidase"/>
    <property type="match status" value="1"/>
</dbReference>
<evidence type="ECO:0000256" key="8">
    <source>
        <dbReference type="ARBA" id="ARBA00022801"/>
    </source>
</evidence>
<evidence type="ECO:0000256" key="13">
    <source>
        <dbReference type="ARBA" id="ARBA00039579"/>
    </source>
</evidence>
<dbReference type="GO" id="GO:0005576">
    <property type="term" value="C:extracellular region"/>
    <property type="evidence" value="ECO:0007669"/>
    <property type="project" value="UniProtKB-SubCell"/>
</dbReference>
<comment type="pathway">
    <text evidence="3">Glycan metabolism; cellulose degradation.</text>
</comment>
<dbReference type="Pfam" id="PF14310">
    <property type="entry name" value="Fn3-like"/>
    <property type="match status" value="1"/>
</dbReference>
<feature type="chain" id="PRO_5042202433" description="Probable beta-glucosidase G" evidence="17">
    <location>
        <begin position="21"/>
        <end position="723"/>
    </location>
</feature>
<comment type="function">
    <text evidence="12">Beta-glucosidases are one of a number of cellulolytic enzymes involved in the degradation of cellulosic biomass. Catalyzes the last step releasing glucose from the inhibitory cellobiose.</text>
</comment>
<feature type="domain" description="Fibronectin type III-like" evidence="18">
    <location>
        <begin position="643"/>
        <end position="712"/>
    </location>
</feature>
<dbReference type="InterPro" id="IPR013783">
    <property type="entry name" value="Ig-like_fold"/>
</dbReference>
<keyword evidence="20" id="KW-1185">Reference proteome</keyword>
<evidence type="ECO:0000256" key="16">
    <source>
        <dbReference type="ARBA" id="ARBA00041808"/>
    </source>
</evidence>
<proteinExistence type="inferred from homology"/>
<dbReference type="FunFam" id="3.40.50.1700:FF:000003">
    <property type="entry name" value="Probable beta-glucosidase"/>
    <property type="match status" value="1"/>
</dbReference>
<dbReference type="InterPro" id="IPR002772">
    <property type="entry name" value="Glyco_hydro_3_C"/>
</dbReference>
<keyword evidence="8 19" id="KW-0378">Hydrolase</keyword>